<evidence type="ECO:0000256" key="4">
    <source>
        <dbReference type="ARBA" id="ARBA00023002"/>
    </source>
</evidence>
<comment type="similarity">
    <text evidence="5">Belongs to the zinc-containing alcohol dehydrogenase family.</text>
</comment>
<dbReference type="PANTHER" id="PTHR42813">
    <property type="entry name" value="ZINC-TYPE ALCOHOL DEHYDROGENASE-LIKE"/>
    <property type="match status" value="1"/>
</dbReference>
<sequence>MKALRYFGARDIRYESMDDPKLASDQDAIIKIDRCAICGSDLHIYHGHGFSEDFGFCVGHEAVGEVVEIGRAVKRLKVGDKVMMSAAVGCGACASCLAGNVVNCANNAAGCYGLSARLEGCQAEAMRVPAADFNATLIPEGITTDQALMMTDSLATAWFGCRNAEISSGKTVAVVGLGPIGLMAVEGAFVLGAARVFAIDLVPERRKLAEQLGAIALDPADAPQIIAEMTKGRMVDSIVEAVGADATISLSLRLAAKRGTVSVIGVNQDRRFDFPMGRAFAMGLTFRIGTCSVPEEWPELIPLIQAGRLKPERYISHVLPLSDGAHAYDLFDGRKDGALKMVLTP</sequence>
<dbReference type="InterPro" id="IPR011032">
    <property type="entry name" value="GroES-like_sf"/>
</dbReference>
<evidence type="ECO:0000313" key="8">
    <source>
        <dbReference type="EMBL" id="MFD1192532.1"/>
    </source>
</evidence>
<organism evidence="8 9">
    <name type="scientific">Phenylobacterium conjunctum</name>
    <dbReference type="NCBI Taxonomy" id="1298959"/>
    <lineage>
        <taxon>Bacteria</taxon>
        <taxon>Pseudomonadati</taxon>
        <taxon>Pseudomonadota</taxon>
        <taxon>Alphaproteobacteria</taxon>
        <taxon>Caulobacterales</taxon>
        <taxon>Caulobacteraceae</taxon>
        <taxon>Phenylobacterium</taxon>
    </lineage>
</organism>
<dbReference type="CDD" id="cd08284">
    <property type="entry name" value="FDH_like_2"/>
    <property type="match status" value="1"/>
</dbReference>
<comment type="caution">
    <text evidence="8">The sequence shown here is derived from an EMBL/GenBank/DDBJ whole genome shotgun (WGS) entry which is preliminary data.</text>
</comment>
<dbReference type="RefSeq" id="WP_374345926.1">
    <property type="nucleotide sequence ID" value="NZ_JBHTLQ010000062.1"/>
</dbReference>
<dbReference type="InterPro" id="IPR013154">
    <property type="entry name" value="ADH-like_N"/>
</dbReference>
<dbReference type="EMBL" id="JBHTLQ010000062">
    <property type="protein sequence ID" value="MFD1192532.1"/>
    <property type="molecule type" value="Genomic_DNA"/>
</dbReference>
<dbReference type="Pfam" id="PF08240">
    <property type="entry name" value="ADH_N"/>
    <property type="match status" value="1"/>
</dbReference>
<protein>
    <submittedName>
        <fullName evidence="8">Alcohol dehydrogenase family protein</fullName>
    </submittedName>
</protein>
<proteinExistence type="inferred from homology"/>
<name>A0ABW3T6H7_9CAUL</name>
<evidence type="ECO:0000259" key="6">
    <source>
        <dbReference type="Pfam" id="PF00107"/>
    </source>
</evidence>
<feature type="domain" description="Alcohol dehydrogenase-like N-terminal" evidence="7">
    <location>
        <begin position="25"/>
        <end position="132"/>
    </location>
</feature>
<gene>
    <name evidence="8" type="ORF">ACFQ27_18220</name>
</gene>
<dbReference type="Gene3D" id="3.40.50.720">
    <property type="entry name" value="NAD(P)-binding Rossmann-like Domain"/>
    <property type="match status" value="1"/>
</dbReference>
<comment type="cofactor">
    <cofactor evidence="1 5">
        <name>Zn(2+)</name>
        <dbReference type="ChEBI" id="CHEBI:29105"/>
    </cofactor>
</comment>
<dbReference type="InterPro" id="IPR002328">
    <property type="entry name" value="ADH_Zn_CS"/>
</dbReference>
<accession>A0ABW3T6H7</accession>
<evidence type="ECO:0000256" key="1">
    <source>
        <dbReference type="ARBA" id="ARBA00001947"/>
    </source>
</evidence>
<keyword evidence="9" id="KW-1185">Reference proteome</keyword>
<evidence type="ECO:0000259" key="7">
    <source>
        <dbReference type="Pfam" id="PF08240"/>
    </source>
</evidence>
<dbReference type="PROSITE" id="PS00059">
    <property type="entry name" value="ADH_ZINC"/>
    <property type="match status" value="1"/>
</dbReference>
<dbReference type="Pfam" id="PF00107">
    <property type="entry name" value="ADH_zinc_N"/>
    <property type="match status" value="1"/>
</dbReference>
<dbReference type="SUPFAM" id="SSF51735">
    <property type="entry name" value="NAD(P)-binding Rossmann-fold domains"/>
    <property type="match status" value="1"/>
</dbReference>
<keyword evidence="4" id="KW-0560">Oxidoreductase</keyword>
<feature type="domain" description="Alcohol dehydrogenase-like C-terminal" evidence="6">
    <location>
        <begin position="179"/>
        <end position="305"/>
    </location>
</feature>
<reference evidence="9" key="1">
    <citation type="journal article" date="2019" name="Int. J. Syst. Evol. Microbiol.">
        <title>The Global Catalogue of Microorganisms (GCM) 10K type strain sequencing project: providing services to taxonomists for standard genome sequencing and annotation.</title>
        <authorList>
            <consortium name="The Broad Institute Genomics Platform"/>
            <consortium name="The Broad Institute Genome Sequencing Center for Infectious Disease"/>
            <person name="Wu L."/>
            <person name="Ma J."/>
        </authorList>
    </citation>
    <scope>NUCLEOTIDE SEQUENCE [LARGE SCALE GENOMIC DNA]</scope>
    <source>
        <strain evidence="9">CCUG 55074</strain>
    </source>
</reference>
<keyword evidence="2 5" id="KW-0479">Metal-binding</keyword>
<dbReference type="Proteomes" id="UP001597216">
    <property type="component" value="Unassembled WGS sequence"/>
</dbReference>
<dbReference type="InterPro" id="IPR013149">
    <property type="entry name" value="ADH-like_C"/>
</dbReference>
<dbReference type="Gene3D" id="3.90.180.10">
    <property type="entry name" value="Medium-chain alcohol dehydrogenases, catalytic domain"/>
    <property type="match status" value="1"/>
</dbReference>
<dbReference type="SUPFAM" id="SSF50129">
    <property type="entry name" value="GroES-like"/>
    <property type="match status" value="1"/>
</dbReference>
<evidence type="ECO:0000256" key="2">
    <source>
        <dbReference type="ARBA" id="ARBA00022723"/>
    </source>
</evidence>
<evidence type="ECO:0000313" key="9">
    <source>
        <dbReference type="Proteomes" id="UP001597216"/>
    </source>
</evidence>
<dbReference type="InterPro" id="IPR036291">
    <property type="entry name" value="NAD(P)-bd_dom_sf"/>
</dbReference>
<evidence type="ECO:0000256" key="3">
    <source>
        <dbReference type="ARBA" id="ARBA00022833"/>
    </source>
</evidence>
<keyword evidence="3 5" id="KW-0862">Zinc</keyword>
<evidence type="ECO:0000256" key="5">
    <source>
        <dbReference type="RuleBase" id="RU361277"/>
    </source>
</evidence>
<dbReference type="PANTHER" id="PTHR42813:SF2">
    <property type="entry name" value="DEHYDROGENASE, ZINC-CONTAINING, PUTATIVE (AFU_ORTHOLOGUE AFUA_2G02810)-RELATED"/>
    <property type="match status" value="1"/>
</dbReference>